<evidence type="ECO:0000259" key="11">
    <source>
        <dbReference type="PROSITE" id="PS50893"/>
    </source>
</evidence>
<dbReference type="GO" id="GO:0006865">
    <property type="term" value="P:amino acid transport"/>
    <property type="evidence" value="ECO:0007669"/>
    <property type="project" value="UniProtKB-KW"/>
</dbReference>
<evidence type="ECO:0000313" key="12">
    <source>
        <dbReference type="EMBL" id="GEK17772.1"/>
    </source>
</evidence>
<comment type="function">
    <text evidence="9">Part of the ABC transporter FtsEX involved in cellular division. Has ATPase activity.</text>
</comment>
<dbReference type="PROSITE" id="PS50893">
    <property type="entry name" value="ABC_TRANSPORTER_2"/>
    <property type="match status" value="1"/>
</dbReference>
<evidence type="ECO:0000256" key="5">
    <source>
        <dbReference type="ARBA" id="ARBA00022840"/>
    </source>
</evidence>
<dbReference type="SUPFAM" id="SSF52540">
    <property type="entry name" value="P-loop containing nucleoside triphosphate hydrolases"/>
    <property type="match status" value="1"/>
</dbReference>
<reference evidence="12 13" key="1">
    <citation type="submission" date="2019-07" db="EMBL/GenBank/DDBJ databases">
        <title>Whole genome shotgun sequence of Cellulomonas persica NBRC 101101.</title>
        <authorList>
            <person name="Hosoyama A."/>
            <person name="Uohara A."/>
            <person name="Ohji S."/>
            <person name="Ichikawa N."/>
        </authorList>
    </citation>
    <scope>NUCLEOTIDE SEQUENCE [LARGE SCALE GENOMIC DNA]</scope>
    <source>
        <strain evidence="12 13">NBRC 101101</strain>
    </source>
</reference>
<comment type="similarity">
    <text evidence="1">Belongs to the ABC transporter superfamily.</text>
</comment>
<dbReference type="InterPro" id="IPR045865">
    <property type="entry name" value="ACT-like_dom_sf"/>
</dbReference>
<accession>A0A510USY1</accession>
<dbReference type="EMBL" id="BJUA01000006">
    <property type="protein sequence ID" value="GEK17772.1"/>
    <property type="molecule type" value="Genomic_DNA"/>
</dbReference>
<dbReference type="InterPro" id="IPR041701">
    <property type="entry name" value="MetN_ABC"/>
</dbReference>
<name>A0A510USY1_9CELL</name>
<keyword evidence="2" id="KW-0813">Transport</keyword>
<dbReference type="PANTHER" id="PTHR43166:SF30">
    <property type="entry name" value="METHIONINE IMPORT ATP-BINDING PROTEIN METN"/>
    <property type="match status" value="1"/>
</dbReference>
<proteinExistence type="inferred from homology"/>
<dbReference type="Pfam" id="PF09383">
    <property type="entry name" value="NIL"/>
    <property type="match status" value="1"/>
</dbReference>
<evidence type="ECO:0000256" key="4">
    <source>
        <dbReference type="ARBA" id="ARBA00022741"/>
    </source>
</evidence>
<evidence type="ECO:0000256" key="6">
    <source>
        <dbReference type="ARBA" id="ARBA00022967"/>
    </source>
</evidence>
<dbReference type="Gene3D" id="3.30.70.260">
    <property type="match status" value="1"/>
</dbReference>
<feature type="domain" description="ABC transporter" evidence="11">
    <location>
        <begin position="27"/>
        <end position="266"/>
    </location>
</feature>
<evidence type="ECO:0000256" key="2">
    <source>
        <dbReference type="ARBA" id="ARBA00022448"/>
    </source>
</evidence>
<dbReference type="PANTHER" id="PTHR43166">
    <property type="entry name" value="AMINO ACID IMPORT ATP-BINDING PROTEIN"/>
    <property type="match status" value="1"/>
</dbReference>
<keyword evidence="6" id="KW-1278">Translocase</keyword>
<evidence type="ECO:0000256" key="7">
    <source>
        <dbReference type="ARBA" id="ARBA00022970"/>
    </source>
</evidence>
<dbReference type="Gene3D" id="3.40.50.300">
    <property type="entry name" value="P-loop containing nucleotide triphosphate hydrolases"/>
    <property type="match status" value="1"/>
</dbReference>
<dbReference type="InterPro" id="IPR018449">
    <property type="entry name" value="NIL_domain"/>
</dbReference>
<evidence type="ECO:0000313" key="13">
    <source>
        <dbReference type="Proteomes" id="UP000321386"/>
    </source>
</evidence>
<comment type="subunit">
    <text evidence="10">Homodimer. Forms a membrane-associated complex with FtsX.</text>
</comment>
<gene>
    <name evidence="12" type="primary">metN</name>
    <name evidence="12" type="ORF">CPE01_15050</name>
</gene>
<dbReference type="InterPro" id="IPR003439">
    <property type="entry name" value="ABC_transporter-like_ATP-bd"/>
</dbReference>
<keyword evidence="13" id="KW-1185">Reference proteome</keyword>
<keyword evidence="3" id="KW-1003">Cell membrane</keyword>
<keyword evidence="4" id="KW-0547">Nucleotide-binding</keyword>
<dbReference type="GO" id="GO:0016887">
    <property type="term" value="F:ATP hydrolysis activity"/>
    <property type="evidence" value="ECO:0007669"/>
    <property type="project" value="InterPro"/>
</dbReference>
<dbReference type="AlphaFoldDB" id="A0A510USY1"/>
<dbReference type="Proteomes" id="UP000321386">
    <property type="component" value="Unassembled WGS sequence"/>
</dbReference>
<keyword evidence="5 12" id="KW-0067">ATP-binding</keyword>
<dbReference type="InterPro" id="IPR017871">
    <property type="entry name" value="ABC_transporter-like_CS"/>
</dbReference>
<evidence type="ECO:0000256" key="3">
    <source>
        <dbReference type="ARBA" id="ARBA00022475"/>
    </source>
</evidence>
<comment type="caution">
    <text evidence="12">The sequence shown here is derived from an EMBL/GenBank/DDBJ whole genome shotgun (WGS) entry which is preliminary data.</text>
</comment>
<protein>
    <submittedName>
        <fullName evidence="12">Methionine import ATP-binding protein MetN</fullName>
    </submittedName>
</protein>
<dbReference type="SMART" id="SM00382">
    <property type="entry name" value="AAA"/>
    <property type="match status" value="1"/>
</dbReference>
<keyword evidence="8" id="KW-0472">Membrane</keyword>
<dbReference type="SUPFAM" id="SSF55021">
    <property type="entry name" value="ACT-like"/>
    <property type="match status" value="1"/>
</dbReference>
<evidence type="ECO:0000256" key="9">
    <source>
        <dbReference type="ARBA" id="ARBA00054718"/>
    </source>
</evidence>
<dbReference type="InterPro" id="IPR027417">
    <property type="entry name" value="P-loop_NTPase"/>
</dbReference>
<organism evidence="12 13">
    <name type="scientific">Cellulomonas persica</name>
    <dbReference type="NCBI Taxonomy" id="76861"/>
    <lineage>
        <taxon>Bacteria</taxon>
        <taxon>Bacillati</taxon>
        <taxon>Actinomycetota</taxon>
        <taxon>Actinomycetes</taxon>
        <taxon>Micrococcales</taxon>
        <taxon>Cellulomonadaceae</taxon>
        <taxon>Cellulomonas</taxon>
    </lineage>
</organism>
<keyword evidence="7" id="KW-0029">Amino-acid transport</keyword>
<dbReference type="SMART" id="SM00930">
    <property type="entry name" value="NIL"/>
    <property type="match status" value="1"/>
</dbReference>
<dbReference type="FunFam" id="3.40.50.300:FF:000056">
    <property type="entry name" value="Cell division ATP-binding protein FtsE"/>
    <property type="match status" value="1"/>
</dbReference>
<sequence>MPDRLVTDRDPRHTRPSCERYAMSPIIELDEVTKVFDAPSGPVRAVDGISLTVEHGEVFGVIGYSGAGKSTLVRLINGLERATSGRLVVDGDDVTTLSERELELKRRHIGMIFQQFNLFASRTVAGNVAFPLKVAGWPRAERDRRVAELLDFVGLLSRAHDHPSQLSGGQKQRVGIARALAARPSILLADECTSALDPQTTQDVLRLLRKVNTELGVTIVVITHELDVVRSIADRVAVLEHGRLAELGTVFDVFTKPRAEVSRRFVSTVLHDRPRAADLDRLRRHHEGRIVTADVLDGSTLGAVLGSASELGVAFEIVYGGIGTLQDRSFGSLTLALQGDDPSVDHLITRLRQVTTVEEVR</sequence>
<dbReference type="GO" id="GO:0005524">
    <property type="term" value="F:ATP binding"/>
    <property type="evidence" value="ECO:0007669"/>
    <property type="project" value="UniProtKB-KW"/>
</dbReference>
<dbReference type="GO" id="GO:0005886">
    <property type="term" value="C:plasma membrane"/>
    <property type="evidence" value="ECO:0007669"/>
    <property type="project" value="UniProtKB-ARBA"/>
</dbReference>
<dbReference type="InterPro" id="IPR050086">
    <property type="entry name" value="MetN_ABC_transporter-like"/>
</dbReference>
<dbReference type="Pfam" id="PF00005">
    <property type="entry name" value="ABC_tran"/>
    <property type="match status" value="1"/>
</dbReference>
<evidence type="ECO:0000256" key="1">
    <source>
        <dbReference type="ARBA" id="ARBA00005417"/>
    </source>
</evidence>
<dbReference type="InterPro" id="IPR003593">
    <property type="entry name" value="AAA+_ATPase"/>
</dbReference>
<dbReference type="PROSITE" id="PS00211">
    <property type="entry name" value="ABC_TRANSPORTER_1"/>
    <property type="match status" value="1"/>
</dbReference>
<evidence type="ECO:0000256" key="8">
    <source>
        <dbReference type="ARBA" id="ARBA00023136"/>
    </source>
</evidence>
<dbReference type="CDD" id="cd03258">
    <property type="entry name" value="ABC_MetN_methionine_transporter"/>
    <property type="match status" value="1"/>
</dbReference>
<evidence type="ECO:0000256" key="10">
    <source>
        <dbReference type="ARBA" id="ARBA00063837"/>
    </source>
</evidence>